<evidence type="ECO:0000256" key="3">
    <source>
        <dbReference type="ARBA" id="ARBA00022679"/>
    </source>
</evidence>
<feature type="domain" description="N-acetyltransferase" evidence="7">
    <location>
        <begin position="181"/>
        <end position="358"/>
    </location>
</feature>
<dbReference type="InterPro" id="IPR037113">
    <property type="entry name" value="Hat1_N_sf"/>
</dbReference>
<dbReference type="Pfam" id="PF00583">
    <property type="entry name" value="Acetyltransf_1"/>
    <property type="match status" value="1"/>
</dbReference>
<keyword evidence="9" id="KW-1185">Reference proteome</keyword>
<evidence type="ECO:0000313" key="8">
    <source>
        <dbReference type="EMBL" id="KAL0486734.1"/>
    </source>
</evidence>
<dbReference type="Gene3D" id="3.90.360.10">
    <property type="entry name" value="Histone acetyl transferase 1 (HAT1), N-terminal domain"/>
    <property type="match status" value="1"/>
</dbReference>
<dbReference type="EMBL" id="JAOPGA020001261">
    <property type="protein sequence ID" value="KAL0486734.1"/>
    <property type="molecule type" value="Genomic_DNA"/>
</dbReference>
<dbReference type="InterPro" id="IPR016181">
    <property type="entry name" value="Acyl_CoA_acyltransferase"/>
</dbReference>
<comment type="similarity">
    <text evidence="1">Belongs to the HAT1 family.</text>
</comment>
<dbReference type="AlphaFoldDB" id="A0AAW2ZDF8"/>
<dbReference type="Pfam" id="PF10394">
    <property type="entry name" value="Hat1_N"/>
    <property type="match status" value="1"/>
</dbReference>
<keyword evidence="3" id="KW-0808">Transferase</keyword>
<keyword evidence="4" id="KW-0012">Acyltransferase</keyword>
<dbReference type="InterPro" id="IPR019467">
    <property type="entry name" value="Hat1_N"/>
</dbReference>
<dbReference type="GO" id="GO:0004402">
    <property type="term" value="F:histone acetyltransferase activity"/>
    <property type="evidence" value="ECO:0007669"/>
    <property type="project" value="InterPro"/>
</dbReference>
<dbReference type="GO" id="GO:0031509">
    <property type="term" value="P:subtelomeric heterochromatin formation"/>
    <property type="evidence" value="ECO:0007669"/>
    <property type="project" value="InterPro"/>
</dbReference>
<dbReference type="InterPro" id="IPR017380">
    <property type="entry name" value="Hist_AcTrfase_B-typ_cat-su"/>
</dbReference>
<organism evidence="8 9">
    <name type="scientific">Acrasis kona</name>
    <dbReference type="NCBI Taxonomy" id="1008807"/>
    <lineage>
        <taxon>Eukaryota</taxon>
        <taxon>Discoba</taxon>
        <taxon>Heterolobosea</taxon>
        <taxon>Tetramitia</taxon>
        <taxon>Eutetramitia</taxon>
        <taxon>Acrasidae</taxon>
        <taxon>Acrasis</taxon>
    </lineage>
</organism>
<accession>A0AAW2ZDF8</accession>
<evidence type="ECO:0000256" key="1">
    <source>
        <dbReference type="ARBA" id="ARBA00010543"/>
    </source>
</evidence>
<evidence type="ECO:0000259" key="7">
    <source>
        <dbReference type="PROSITE" id="PS51186"/>
    </source>
</evidence>
<dbReference type="GO" id="GO:0005634">
    <property type="term" value="C:nucleus"/>
    <property type="evidence" value="ECO:0007669"/>
    <property type="project" value="InterPro"/>
</dbReference>
<dbReference type="EC" id="2.3.1.48" evidence="2"/>
<dbReference type="Gene3D" id="3.40.630.30">
    <property type="match status" value="1"/>
</dbReference>
<sequence>MSDPKKMIKEIKDDNIKNIEVEEEGRPQTDNMIAEPTFEEEYSSNANSVIHLKLVRDREDIYNDETTFHPLYTHQIFGEDETIVGYKGLRIDVYYVASTLFPYISMKYDSQMLGRDDKDPIHILTKQKITWTTHEAIPIGHSFTNIMQEFESCFQHLNDNFTPTSLGQHVNTHEVDDRVFEVYRANIESPAAQKYHERVQTFVLFFIDASSYITDDDTRWEVFFVFEKYKNVDKVKYGFVGYTTVYPFYAYPDTTRVRISQFLILPSFQRKGIGRRLLQSVYDYGKSINCMEVCVEDPSIDFQMMRDLTDLENYKQVEKDVESVKFNEQYWKGIRSKLRINKEQIQRCYDLLMLEKIRSRKMSEEFVKNFRLFVKARLFRIFDLAHVIQDKNERIKRLDELYKEVEEEYIKILDKQ</sequence>
<evidence type="ECO:0000313" key="9">
    <source>
        <dbReference type="Proteomes" id="UP001431209"/>
    </source>
</evidence>
<protein>
    <recommendedName>
        <fullName evidence="2">histone acetyltransferase</fullName>
        <ecNumber evidence="2">2.3.1.48</ecNumber>
    </recommendedName>
</protein>
<reference evidence="8 9" key="1">
    <citation type="submission" date="2024-03" db="EMBL/GenBank/DDBJ databases">
        <title>The Acrasis kona genome and developmental transcriptomes reveal deep origins of eukaryotic multicellular pathways.</title>
        <authorList>
            <person name="Sheikh S."/>
            <person name="Fu C.-J."/>
            <person name="Brown M.W."/>
            <person name="Baldauf S.L."/>
        </authorList>
    </citation>
    <scope>NUCLEOTIDE SEQUENCE [LARGE SCALE GENOMIC DNA]</scope>
    <source>
        <strain evidence="8 9">ATCC MYA-3509</strain>
    </source>
</reference>
<dbReference type="InterPro" id="IPR000182">
    <property type="entry name" value="GNAT_dom"/>
</dbReference>
<gene>
    <name evidence="8" type="ORF">AKO1_001606</name>
</gene>
<evidence type="ECO:0000256" key="2">
    <source>
        <dbReference type="ARBA" id="ARBA00013184"/>
    </source>
</evidence>
<dbReference type="PROSITE" id="PS51186">
    <property type="entry name" value="GNAT"/>
    <property type="match status" value="1"/>
</dbReference>
<evidence type="ECO:0000256" key="6">
    <source>
        <dbReference type="SAM" id="Coils"/>
    </source>
</evidence>
<dbReference type="Proteomes" id="UP001431209">
    <property type="component" value="Unassembled WGS sequence"/>
</dbReference>
<dbReference type="CDD" id="cd04301">
    <property type="entry name" value="NAT_SF"/>
    <property type="match status" value="1"/>
</dbReference>
<dbReference type="SUPFAM" id="SSF55729">
    <property type="entry name" value="Acyl-CoA N-acyltransferases (Nat)"/>
    <property type="match status" value="1"/>
</dbReference>
<comment type="catalytic activity">
    <reaction evidence="5">
        <text>L-lysyl-[protein] + acetyl-CoA = N(6)-acetyl-L-lysyl-[protein] + CoA + H(+)</text>
        <dbReference type="Rhea" id="RHEA:45948"/>
        <dbReference type="Rhea" id="RHEA-COMP:9752"/>
        <dbReference type="Rhea" id="RHEA-COMP:10731"/>
        <dbReference type="ChEBI" id="CHEBI:15378"/>
        <dbReference type="ChEBI" id="CHEBI:29969"/>
        <dbReference type="ChEBI" id="CHEBI:57287"/>
        <dbReference type="ChEBI" id="CHEBI:57288"/>
        <dbReference type="ChEBI" id="CHEBI:61930"/>
        <dbReference type="EC" id="2.3.1.48"/>
    </reaction>
</comment>
<dbReference type="GO" id="GO:0000781">
    <property type="term" value="C:chromosome, telomeric region"/>
    <property type="evidence" value="ECO:0007669"/>
    <property type="project" value="GOC"/>
</dbReference>
<evidence type="ECO:0000256" key="4">
    <source>
        <dbReference type="ARBA" id="ARBA00023315"/>
    </source>
</evidence>
<proteinExistence type="inferred from homology"/>
<keyword evidence="6" id="KW-0175">Coiled coil</keyword>
<dbReference type="PANTHER" id="PTHR12046">
    <property type="entry name" value="HISTONE ACETYLTRANSFERASE TYPE B CATALYTIC SUBUNIT"/>
    <property type="match status" value="1"/>
</dbReference>
<evidence type="ECO:0000256" key="5">
    <source>
        <dbReference type="ARBA" id="ARBA00048017"/>
    </source>
</evidence>
<feature type="coiled-coil region" evidence="6">
    <location>
        <begin position="388"/>
        <end position="415"/>
    </location>
</feature>
<name>A0AAW2ZDF8_9EUKA</name>
<comment type="caution">
    <text evidence="8">The sequence shown here is derived from an EMBL/GenBank/DDBJ whole genome shotgun (WGS) entry which is preliminary data.</text>
</comment>